<keyword evidence="3" id="KW-0378">Hydrolase</keyword>
<feature type="transmembrane region" description="Helical" evidence="1">
    <location>
        <begin position="7"/>
        <end position="28"/>
    </location>
</feature>
<dbReference type="Proteomes" id="UP001398420">
    <property type="component" value="Unassembled WGS sequence"/>
</dbReference>
<keyword evidence="3" id="KW-0255">Endonuclease</keyword>
<sequence length="172" mass="20008">MNQLIEYIVWGAIAVGILLFLSILIRFIQERKRRKSYERLMQTTQIRDVDEMDGYVFEDFLAHVFEDLGYEAVATQRSNDFGADVMLQHDEGKIVIQAKRYQDKVGLKAVQEIYAAQAFYEANEAWVITNNYYTQAAKQLATACHVTLMNREDLIDLLKERKKVMKSSRRAS</sequence>
<dbReference type="InterPro" id="IPR052906">
    <property type="entry name" value="Type_IV_Methyl-Rstrct_Enzyme"/>
</dbReference>
<dbReference type="EMBL" id="JBCEWA010000001">
    <property type="protein sequence ID" value="MEL5986904.1"/>
    <property type="molecule type" value="Genomic_DNA"/>
</dbReference>
<organism evidence="3 4">
    <name type="scientific">Kurthia gibsonii</name>
    <dbReference type="NCBI Taxonomy" id="33946"/>
    <lineage>
        <taxon>Bacteria</taxon>
        <taxon>Bacillati</taxon>
        <taxon>Bacillota</taxon>
        <taxon>Bacilli</taxon>
        <taxon>Bacillales</taxon>
        <taxon>Caryophanaceae</taxon>
        <taxon>Kurthia</taxon>
    </lineage>
</organism>
<dbReference type="Pfam" id="PF04471">
    <property type="entry name" value="Mrr_cat"/>
    <property type="match status" value="1"/>
</dbReference>
<dbReference type="GO" id="GO:0004519">
    <property type="term" value="F:endonuclease activity"/>
    <property type="evidence" value="ECO:0007669"/>
    <property type="project" value="UniProtKB-KW"/>
</dbReference>
<dbReference type="InterPro" id="IPR011856">
    <property type="entry name" value="tRNA_endonuc-like_dom_sf"/>
</dbReference>
<dbReference type="GeneID" id="97821840"/>
<evidence type="ECO:0000313" key="3">
    <source>
        <dbReference type="EMBL" id="MEL5986904.1"/>
    </source>
</evidence>
<dbReference type="SUPFAM" id="SSF52980">
    <property type="entry name" value="Restriction endonuclease-like"/>
    <property type="match status" value="1"/>
</dbReference>
<keyword evidence="4" id="KW-1185">Reference proteome</keyword>
<dbReference type="RefSeq" id="WP_121175774.1">
    <property type="nucleotide sequence ID" value="NZ_BJOB01000030.1"/>
</dbReference>
<comment type="caution">
    <text evidence="3">The sequence shown here is derived from an EMBL/GenBank/DDBJ whole genome shotgun (WGS) entry which is preliminary data.</text>
</comment>
<dbReference type="InterPro" id="IPR007560">
    <property type="entry name" value="Restrct_endonuc_IV_Mrr"/>
</dbReference>
<keyword evidence="1" id="KW-0472">Membrane</keyword>
<evidence type="ECO:0000256" key="1">
    <source>
        <dbReference type="SAM" id="Phobius"/>
    </source>
</evidence>
<evidence type="ECO:0000259" key="2">
    <source>
        <dbReference type="Pfam" id="PF04471"/>
    </source>
</evidence>
<gene>
    <name evidence="3" type="ORF">AAF454_00545</name>
</gene>
<reference evidence="3 4" key="1">
    <citation type="submission" date="2024-04" db="EMBL/GenBank/DDBJ databases">
        <authorList>
            <person name="Wu Y.S."/>
            <person name="Zhang L."/>
        </authorList>
    </citation>
    <scope>NUCLEOTIDE SEQUENCE [LARGE SCALE GENOMIC DNA]</scope>
    <source>
        <strain evidence="3 4">KG-01</strain>
    </source>
</reference>
<dbReference type="PANTHER" id="PTHR30015:SF6">
    <property type="entry name" value="SLL1429 PROTEIN"/>
    <property type="match status" value="1"/>
</dbReference>
<dbReference type="Gene3D" id="3.40.1350.10">
    <property type="match status" value="1"/>
</dbReference>
<accession>A0ABU9LIY6</accession>
<keyword evidence="1" id="KW-1133">Transmembrane helix</keyword>
<protein>
    <submittedName>
        <fullName evidence="3">Restriction endonuclease</fullName>
    </submittedName>
</protein>
<dbReference type="PANTHER" id="PTHR30015">
    <property type="entry name" value="MRR RESTRICTION SYSTEM PROTEIN"/>
    <property type="match status" value="1"/>
</dbReference>
<name>A0ABU9LIY6_9BACL</name>
<dbReference type="InterPro" id="IPR011335">
    <property type="entry name" value="Restrct_endonuc-II-like"/>
</dbReference>
<keyword evidence="3" id="KW-0540">Nuclease</keyword>
<keyword evidence="1" id="KW-0812">Transmembrane</keyword>
<proteinExistence type="predicted"/>
<evidence type="ECO:0000313" key="4">
    <source>
        <dbReference type="Proteomes" id="UP001398420"/>
    </source>
</evidence>
<feature type="domain" description="Restriction endonuclease type IV Mrr" evidence="2">
    <location>
        <begin position="50"/>
        <end position="158"/>
    </location>
</feature>